<dbReference type="OrthoDB" id="573467at2"/>
<dbReference type="RefSeq" id="WP_126472094.1">
    <property type="nucleotide sequence ID" value="NZ_RXOE01000005.1"/>
</dbReference>
<dbReference type="AlphaFoldDB" id="A0A431TH07"/>
<dbReference type="EMBL" id="RXOE01000005">
    <property type="protein sequence ID" value="RTQ32816.1"/>
    <property type="molecule type" value="Genomic_DNA"/>
</dbReference>
<organism evidence="2 3">
    <name type="scientific">Variovorax gossypii</name>
    <dbReference type="NCBI Taxonomy" id="1679495"/>
    <lineage>
        <taxon>Bacteria</taxon>
        <taxon>Pseudomonadati</taxon>
        <taxon>Pseudomonadota</taxon>
        <taxon>Betaproteobacteria</taxon>
        <taxon>Burkholderiales</taxon>
        <taxon>Comamonadaceae</taxon>
        <taxon>Variovorax</taxon>
    </lineage>
</organism>
<sequence length="170" mass="18297">MDVQARILQALRPRSDGVVLRSDLSSLGSASQVSAALAELCRKGSISRIERGVYALPTKLASQGKQALLQSARKRQADARQATSTREKLKAQRITAVSRHVMALAKRVGVSYVPTFSDRWVASVTKLAGDDIASDSTDDLLVALARAGKLSPVDMTKMVIAHHRALKAHV</sequence>
<dbReference type="InterPro" id="IPR025159">
    <property type="entry name" value="AbiEi_N"/>
</dbReference>
<name>A0A431TH07_9BURK</name>
<gene>
    <name evidence="2" type="ORF">EJP69_19045</name>
</gene>
<protein>
    <recommendedName>
        <fullName evidence="1">AbiEi antitoxin N-terminal domain-containing protein</fullName>
    </recommendedName>
</protein>
<dbReference type="Proteomes" id="UP000267418">
    <property type="component" value="Unassembled WGS sequence"/>
</dbReference>
<reference evidence="2 3" key="1">
    <citation type="submission" date="2018-12" db="EMBL/GenBank/DDBJ databases">
        <title>The genome of Variovorax gossypii DSM 100435.</title>
        <authorList>
            <person name="Gao J."/>
            <person name="Sun J."/>
        </authorList>
    </citation>
    <scope>NUCLEOTIDE SEQUENCE [LARGE SCALE GENOMIC DNA]</scope>
    <source>
        <strain evidence="2 3">DSM 100435</strain>
    </source>
</reference>
<keyword evidence="3" id="KW-1185">Reference proteome</keyword>
<proteinExistence type="predicted"/>
<comment type="caution">
    <text evidence="2">The sequence shown here is derived from an EMBL/GenBank/DDBJ whole genome shotgun (WGS) entry which is preliminary data.</text>
</comment>
<feature type="domain" description="AbiEi antitoxin N-terminal" evidence="1">
    <location>
        <begin position="7"/>
        <end position="57"/>
    </location>
</feature>
<evidence type="ECO:0000259" key="1">
    <source>
        <dbReference type="Pfam" id="PF13338"/>
    </source>
</evidence>
<accession>A0A431TH07</accession>
<evidence type="ECO:0000313" key="2">
    <source>
        <dbReference type="EMBL" id="RTQ32816.1"/>
    </source>
</evidence>
<evidence type="ECO:0000313" key="3">
    <source>
        <dbReference type="Proteomes" id="UP000267418"/>
    </source>
</evidence>
<dbReference type="Pfam" id="PF13338">
    <property type="entry name" value="AbiEi_4"/>
    <property type="match status" value="1"/>
</dbReference>